<evidence type="ECO:0000256" key="4">
    <source>
        <dbReference type="ARBA" id="ARBA00022989"/>
    </source>
</evidence>
<dbReference type="GeneID" id="9061992"/>
<organism evidence="9">
    <name type="scientific">Perkinsus marinus (strain ATCC 50983 / TXsc)</name>
    <dbReference type="NCBI Taxonomy" id="423536"/>
    <lineage>
        <taxon>Eukaryota</taxon>
        <taxon>Sar</taxon>
        <taxon>Alveolata</taxon>
        <taxon>Perkinsozoa</taxon>
        <taxon>Perkinsea</taxon>
        <taxon>Perkinsida</taxon>
        <taxon>Perkinsidae</taxon>
        <taxon>Perkinsus</taxon>
    </lineage>
</organism>
<evidence type="ECO:0000256" key="5">
    <source>
        <dbReference type="ARBA" id="ARBA00023136"/>
    </source>
</evidence>
<evidence type="ECO:0000313" key="9">
    <source>
        <dbReference type="Proteomes" id="UP000007800"/>
    </source>
</evidence>
<keyword evidence="9" id="KW-1185">Reference proteome</keyword>
<feature type="transmembrane region" description="Helical" evidence="6">
    <location>
        <begin position="285"/>
        <end position="304"/>
    </location>
</feature>
<evidence type="ECO:0000256" key="6">
    <source>
        <dbReference type="SAM" id="Phobius"/>
    </source>
</evidence>
<dbReference type="InterPro" id="IPR040226">
    <property type="entry name" value="THH1/TOM1/TOM3"/>
</dbReference>
<dbReference type="Pfam" id="PF06454">
    <property type="entry name" value="THH1_TOM1-3_dom"/>
    <property type="match status" value="1"/>
</dbReference>
<sequence>MDTLSTAQPENIPPNYEDLPLFTPHSAKASWLAYGDCVLFMLIVAVIAGQLIQQKRAERRGGDAAPAVSLTGSHTRKLFLIGLCLSNLARAVSMIVDAVVHNEVREHVWEHSVQGWTNYCFMDFPSLLFLSTYSIVILFWAQVYYAAILVSYPLLRPLCIFFNIAVYGVFVIISAVTFLLEAWHQYSQYIFFIVGLLYLLCAILFFYYGIQVAVQLKDRSRRQRSMAGVSPTEASNNHAVLSRVLILTVTCPLIFLIRGMLCLLYGVGVMKTYGPSNVDRLAWDSLVYCITEWIPSLLILIVFWPATRPSGRAGVHGGGYQSDYGNLSSSYDSLVSPLIGSHTGSNQDIEANRKQIRIEQEQTR</sequence>
<feature type="transmembrane region" description="Helical" evidence="6">
    <location>
        <begin position="189"/>
        <end position="214"/>
    </location>
</feature>
<keyword evidence="5 6" id="KW-0472">Membrane</keyword>
<evidence type="ECO:0000259" key="7">
    <source>
        <dbReference type="Pfam" id="PF06454"/>
    </source>
</evidence>
<name>C5KKJ7_PERM5</name>
<dbReference type="EMBL" id="GG673688">
    <property type="protein sequence ID" value="EER15109.1"/>
    <property type="molecule type" value="Genomic_DNA"/>
</dbReference>
<dbReference type="RefSeq" id="XP_002783313.1">
    <property type="nucleotide sequence ID" value="XM_002783267.1"/>
</dbReference>
<dbReference type="OrthoDB" id="19798at2759"/>
<gene>
    <name evidence="8" type="ORF">Pmar_PMAR023435</name>
</gene>
<feature type="transmembrane region" description="Helical" evidence="6">
    <location>
        <begin position="160"/>
        <end position="183"/>
    </location>
</feature>
<evidence type="ECO:0000313" key="8">
    <source>
        <dbReference type="EMBL" id="EER15109.1"/>
    </source>
</evidence>
<dbReference type="GO" id="GO:0012505">
    <property type="term" value="C:endomembrane system"/>
    <property type="evidence" value="ECO:0007669"/>
    <property type="project" value="UniProtKB-SubCell"/>
</dbReference>
<protein>
    <recommendedName>
        <fullName evidence="7">THH1/TOM1/TOM3 domain-containing protein</fullName>
    </recommendedName>
</protein>
<feature type="transmembrane region" description="Helical" evidence="6">
    <location>
        <begin position="127"/>
        <end position="148"/>
    </location>
</feature>
<reference evidence="8 9" key="1">
    <citation type="submission" date="2008-07" db="EMBL/GenBank/DDBJ databases">
        <authorList>
            <person name="El-Sayed N."/>
            <person name="Caler E."/>
            <person name="Inman J."/>
            <person name="Amedeo P."/>
            <person name="Hass B."/>
            <person name="Wortman J."/>
        </authorList>
    </citation>
    <scope>NUCLEOTIDE SEQUENCE [LARGE SCALE GENOMIC DNA]</scope>
    <source>
        <strain evidence="9">ATCC 50983 / TXsc</strain>
    </source>
</reference>
<evidence type="ECO:0000256" key="3">
    <source>
        <dbReference type="ARBA" id="ARBA00022692"/>
    </source>
</evidence>
<comment type="similarity">
    <text evidence="2">Belongs to the plant tobamovirus multiplication TOM1 protein family.</text>
</comment>
<feature type="domain" description="THH1/TOM1/TOM3" evidence="7">
    <location>
        <begin position="43"/>
        <end position="303"/>
    </location>
</feature>
<feature type="transmembrane region" description="Helical" evidence="6">
    <location>
        <begin position="31"/>
        <end position="52"/>
    </location>
</feature>
<proteinExistence type="inferred from homology"/>
<dbReference type="PANTHER" id="PTHR31142">
    <property type="entry name" value="TOBAMOVIRUS MULTIPLICATION PROTEIN 1-LIKE ISOFORM X1"/>
    <property type="match status" value="1"/>
</dbReference>
<accession>C5KKJ7</accession>
<keyword evidence="4 6" id="KW-1133">Transmembrane helix</keyword>
<dbReference type="FunCoup" id="C5KKJ7">
    <property type="interactions" value="6"/>
</dbReference>
<evidence type="ECO:0000256" key="1">
    <source>
        <dbReference type="ARBA" id="ARBA00004127"/>
    </source>
</evidence>
<dbReference type="InParanoid" id="C5KKJ7"/>
<feature type="transmembrane region" description="Helical" evidence="6">
    <location>
        <begin position="78"/>
        <end position="100"/>
    </location>
</feature>
<feature type="transmembrane region" description="Helical" evidence="6">
    <location>
        <begin position="244"/>
        <end position="265"/>
    </location>
</feature>
<dbReference type="InterPro" id="IPR009457">
    <property type="entry name" value="THH1/TOM1/TOM3_dom"/>
</dbReference>
<keyword evidence="3 6" id="KW-0812">Transmembrane</keyword>
<dbReference type="Proteomes" id="UP000007800">
    <property type="component" value="Unassembled WGS sequence"/>
</dbReference>
<dbReference type="AlphaFoldDB" id="C5KKJ7"/>
<comment type="subcellular location">
    <subcellularLocation>
        <location evidence="1">Endomembrane system</location>
        <topology evidence="1">Multi-pass membrane protein</topology>
    </subcellularLocation>
</comment>
<dbReference type="OMA" id="LFWSQVY"/>
<dbReference type="PANTHER" id="PTHR31142:SF3">
    <property type="entry name" value="THH1_TOM1_TOM3 DOMAIN-CONTAINING PROTEIN"/>
    <property type="match status" value="1"/>
</dbReference>
<evidence type="ECO:0000256" key="2">
    <source>
        <dbReference type="ARBA" id="ARBA00006779"/>
    </source>
</evidence>